<keyword evidence="3" id="KW-1185">Reference proteome</keyword>
<evidence type="ECO:0000313" key="3">
    <source>
        <dbReference type="Proteomes" id="UP000023152"/>
    </source>
</evidence>
<protein>
    <submittedName>
        <fullName evidence="2">Uncharacterized protein</fullName>
    </submittedName>
</protein>
<sequence>MPMIVGAARFENQSVEVALEMDITSDRNQVGEFTGRRTPFDNILGVCEGKGRLWCDMVWNEETHAYKEGVCFRWMDEQQGVMTVLEFNSVCDHLDTRHSFFEGVVMRFPAFADPNDPELEKVTQYGVFDFLCSSRKTHHTQSMELGEFCHEWLYADETSDQTPQEPKYVQRMFDYAEKIEEARSKKKRESLKLPEGDDWAGHLFGKSYSIKSPKNCKSTDKPQAKLDFQGPARRNSMIRPRVNTPLPNSPSPSPSYF</sequence>
<evidence type="ECO:0000256" key="1">
    <source>
        <dbReference type="SAM" id="MobiDB-lite"/>
    </source>
</evidence>
<feature type="compositionally biased region" description="Pro residues" evidence="1">
    <location>
        <begin position="247"/>
        <end position="257"/>
    </location>
</feature>
<proteinExistence type="predicted"/>
<name>X6LCZ1_RETFI</name>
<dbReference type="AlphaFoldDB" id="X6LCZ1"/>
<evidence type="ECO:0000313" key="2">
    <source>
        <dbReference type="EMBL" id="ETN99250.1"/>
    </source>
</evidence>
<feature type="region of interest" description="Disordered" evidence="1">
    <location>
        <begin position="211"/>
        <end position="257"/>
    </location>
</feature>
<reference evidence="2 3" key="1">
    <citation type="journal article" date="2013" name="Curr. Biol.">
        <title>The Genome of the Foraminiferan Reticulomyxa filosa.</title>
        <authorList>
            <person name="Glockner G."/>
            <person name="Hulsmann N."/>
            <person name="Schleicher M."/>
            <person name="Noegel A.A."/>
            <person name="Eichinger L."/>
            <person name="Gallinger C."/>
            <person name="Pawlowski J."/>
            <person name="Sierra R."/>
            <person name="Euteneuer U."/>
            <person name="Pillet L."/>
            <person name="Moustafa A."/>
            <person name="Platzer M."/>
            <person name="Groth M."/>
            <person name="Szafranski K."/>
            <person name="Schliwa M."/>
        </authorList>
    </citation>
    <scope>NUCLEOTIDE SEQUENCE [LARGE SCALE GENOMIC DNA]</scope>
</reference>
<accession>X6LCZ1</accession>
<dbReference type="Proteomes" id="UP000023152">
    <property type="component" value="Unassembled WGS sequence"/>
</dbReference>
<comment type="caution">
    <text evidence="2">The sequence shown here is derived from an EMBL/GenBank/DDBJ whole genome shotgun (WGS) entry which is preliminary data.</text>
</comment>
<gene>
    <name evidence="2" type="ORF">RFI_38232</name>
</gene>
<organism evidence="2 3">
    <name type="scientific">Reticulomyxa filosa</name>
    <dbReference type="NCBI Taxonomy" id="46433"/>
    <lineage>
        <taxon>Eukaryota</taxon>
        <taxon>Sar</taxon>
        <taxon>Rhizaria</taxon>
        <taxon>Retaria</taxon>
        <taxon>Foraminifera</taxon>
        <taxon>Monothalamids</taxon>
        <taxon>Reticulomyxidae</taxon>
        <taxon>Reticulomyxa</taxon>
    </lineage>
</organism>
<dbReference type="EMBL" id="ASPP01044484">
    <property type="protein sequence ID" value="ETN99250.1"/>
    <property type="molecule type" value="Genomic_DNA"/>
</dbReference>